<dbReference type="Proteomes" id="UP000580474">
    <property type="component" value="Unassembled WGS sequence"/>
</dbReference>
<feature type="chain" id="PRO_5032322854" description="Phospholipase A2-like protein" evidence="1">
    <location>
        <begin position="31"/>
        <end position="188"/>
    </location>
</feature>
<accession>A0A840NSR1</accession>
<evidence type="ECO:0000256" key="1">
    <source>
        <dbReference type="SAM" id="SignalP"/>
    </source>
</evidence>
<evidence type="ECO:0000313" key="3">
    <source>
        <dbReference type="Proteomes" id="UP000580474"/>
    </source>
</evidence>
<dbReference type="Gene3D" id="1.20.90.10">
    <property type="entry name" value="Phospholipase A2 domain"/>
    <property type="match status" value="1"/>
</dbReference>
<evidence type="ECO:0008006" key="4">
    <source>
        <dbReference type="Google" id="ProtNLM"/>
    </source>
</evidence>
<feature type="signal peptide" evidence="1">
    <location>
        <begin position="1"/>
        <end position="30"/>
    </location>
</feature>
<keyword evidence="3" id="KW-1185">Reference proteome</keyword>
<keyword evidence="1" id="KW-0732">Signal</keyword>
<sequence length="188" mass="20828">MFRSATSRRGLVASVAAGAAMLLSVGTAHADLSDDELQQVTDQYLFETSLSDFIDLRSEQPHSGQLDWSSDSCSWSPDEPLGFDFSTSCDRHDFGYRNYKAQDRFSEDNRLRIDDNFKADMYSGCDDDSTCKAAANVYYEAVRQFGNMSTSTSSAVEQAEIKPVHAESGQVVGFEGKTRTGETMRFDS</sequence>
<reference evidence="2 3" key="1">
    <citation type="submission" date="2020-08" db="EMBL/GenBank/DDBJ databases">
        <title>Sequencing the genomes of 1000 actinobacteria strains.</title>
        <authorList>
            <person name="Klenk H.-P."/>
        </authorList>
    </citation>
    <scope>NUCLEOTIDE SEQUENCE [LARGE SCALE GENOMIC DNA]</scope>
    <source>
        <strain evidence="2 3">DSM 45582</strain>
    </source>
</reference>
<name>A0A840NSR1_9PSEU</name>
<evidence type="ECO:0000313" key="2">
    <source>
        <dbReference type="EMBL" id="MBB5071237.1"/>
    </source>
</evidence>
<dbReference type="EMBL" id="JACHIV010000001">
    <property type="protein sequence ID" value="MBB5071237.1"/>
    <property type="molecule type" value="Genomic_DNA"/>
</dbReference>
<comment type="caution">
    <text evidence="2">The sequence shown here is derived from an EMBL/GenBank/DDBJ whole genome shotgun (WGS) entry which is preliminary data.</text>
</comment>
<dbReference type="InterPro" id="IPR006311">
    <property type="entry name" value="TAT_signal"/>
</dbReference>
<dbReference type="PROSITE" id="PS51318">
    <property type="entry name" value="TAT"/>
    <property type="match status" value="1"/>
</dbReference>
<dbReference type="RefSeq" id="WP_343071526.1">
    <property type="nucleotide sequence ID" value="NZ_JACHIV010000001.1"/>
</dbReference>
<dbReference type="InterPro" id="IPR036444">
    <property type="entry name" value="PLipase_A2_dom_sf"/>
</dbReference>
<dbReference type="AlphaFoldDB" id="A0A840NSR1"/>
<gene>
    <name evidence="2" type="ORF">BJ969_004325</name>
</gene>
<dbReference type="GO" id="GO:0006644">
    <property type="term" value="P:phospholipid metabolic process"/>
    <property type="evidence" value="ECO:0007669"/>
    <property type="project" value="InterPro"/>
</dbReference>
<dbReference type="PANTHER" id="PTHR40787">
    <property type="entry name" value="SECRETED PROTEIN"/>
    <property type="match status" value="1"/>
</dbReference>
<organism evidence="2 3">
    <name type="scientific">Saccharopolyspora gloriosae</name>
    <dbReference type="NCBI Taxonomy" id="455344"/>
    <lineage>
        <taxon>Bacteria</taxon>
        <taxon>Bacillati</taxon>
        <taxon>Actinomycetota</taxon>
        <taxon>Actinomycetes</taxon>
        <taxon>Pseudonocardiales</taxon>
        <taxon>Pseudonocardiaceae</taxon>
        <taxon>Saccharopolyspora</taxon>
    </lineage>
</organism>
<dbReference type="PANTHER" id="PTHR40787:SF3">
    <property type="entry name" value="PROTEIN TRANSPORT PROTEIN SEC39"/>
    <property type="match status" value="1"/>
</dbReference>
<dbReference type="Pfam" id="PF09056">
    <property type="entry name" value="Phospholip_A2_3"/>
    <property type="match status" value="1"/>
</dbReference>
<dbReference type="GO" id="GO:0004623">
    <property type="term" value="F:phospholipase A2 activity"/>
    <property type="evidence" value="ECO:0007669"/>
    <property type="project" value="InterPro"/>
</dbReference>
<dbReference type="InterPro" id="IPR015141">
    <property type="entry name" value="PLipase_A2_prok/fun"/>
</dbReference>
<protein>
    <recommendedName>
        <fullName evidence="4">Phospholipase A2-like protein</fullName>
    </recommendedName>
</protein>
<dbReference type="GO" id="GO:0050482">
    <property type="term" value="P:arachidonate secretion"/>
    <property type="evidence" value="ECO:0007669"/>
    <property type="project" value="InterPro"/>
</dbReference>
<dbReference type="SUPFAM" id="SSF48619">
    <property type="entry name" value="Phospholipase A2, PLA2"/>
    <property type="match status" value="1"/>
</dbReference>
<proteinExistence type="predicted"/>